<protein>
    <submittedName>
        <fullName evidence="1">Pseudaminic acid cytidylyltransferase</fullName>
        <ecNumber evidence="1">2.7.7.81</ecNumber>
    </submittedName>
</protein>
<dbReference type="GO" id="GO:0008781">
    <property type="term" value="F:N-acylneuraminate cytidylyltransferase activity"/>
    <property type="evidence" value="ECO:0007669"/>
    <property type="project" value="TreeGrafter"/>
</dbReference>
<dbReference type="AlphaFoldDB" id="A0A5M6ZES0"/>
<accession>A0A5M6ZES0</accession>
<dbReference type="PANTHER" id="PTHR21485">
    <property type="entry name" value="HAD SUPERFAMILY MEMBERS CMAS AND KDSC"/>
    <property type="match status" value="1"/>
</dbReference>
<dbReference type="InterPro" id="IPR003329">
    <property type="entry name" value="Cytidylyl_trans"/>
</dbReference>
<sequence>MALAIIPARGGSKRIPRKNLAPFCGRPMIAWPIRAALESGCFERLIVSTDDPDLAAVAREHGAETPFIRPDHLSDDRTPVIDVIGHALETLEAAGERHAHACCLFATAPFLQAGDLRASADLIRKPGVEYVFSAARYGFPIQRAFRVTREGGCEMFDPGQFHTRSQDLEEAYHDAAQFYWGVRDAWLERRPVFTPRARPVVLPASRVWDIDTPEDWARAELMFRALGLDAP</sequence>
<dbReference type="Gene3D" id="3.90.550.10">
    <property type="entry name" value="Spore Coat Polysaccharide Biosynthesis Protein SpsA, Chain A"/>
    <property type="match status" value="1"/>
</dbReference>
<gene>
    <name evidence="1" type="primary">pseF</name>
    <name evidence="1" type="ORF">F1654_11155</name>
</gene>
<name>A0A5M6ZES0_9PROT</name>
<dbReference type="Proteomes" id="UP000325122">
    <property type="component" value="Unassembled WGS sequence"/>
</dbReference>
<organism evidence="1 2">
    <name type="scientific">Alkalicaulis satelles</name>
    <dbReference type="NCBI Taxonomy" id="2609175"/>
    <lineage>
        <taxon>Bacteria</taxon>
        <taxon>Pseudomonadati</taxon>
        <taxon>Pseudomonadota</taxon>
        <taxon>Alphaproteobacteria</taxon>
        <taxon>Maricaulales</taxon>
        <taxon>Maricaulaceae</taxon>
        <taxon>Alkalicaulis</taxon>
    </lineage>
</organism>
<proteinExistence type="predicted"/>
<dbReference type="PANTHER" id="PTHR21485:SF6">
    <property type="entry name" value="N-ACYLNEURAMINATE CYTIDYLYLTRANSFERASE-RELATED"/>
    <property type="match status" value="1"/>
</dbReference>
<reference evidence="1 2" key="1">
    <citation type="submission" date="2019-09" db="EMBL/GenBank/DDBJ databases">
        <authorList>
            <person name="Kevbrin V."/>
            <person name="Grouzdev D.S."/>
        </authorList>
    </citation>
    <scope>NUCLEOTIDE SEQUENCE [LARGE SCALE GENOMIC DNA]</scope>
    <source>
        <strain evidence="1 2">G-192</strain>
    </source>
</reference>
<dbReference type="CDD" id="cd02513">
    <property type="entry name" value="CMP-NeuAc_Synthase"/>
    <property type="match status" value="1"/>
</dbReference>
<dbReference type="EC" id="2.7.7.81" evidence="1"/>
<comment type="caution">
    <text evidence="1">The sequence shown here is derived from an EMBL/GenBank/DDBJ whole genome shotgun (WGS) entry which is preliminary data.</text>
</comment>
<evidence type="ECO:0000313" key="1">
    <source>
        <dbReference type="EMBL" id="KAA5802374.1"/>
    </source>
</evidence>
<dbReference type="Pfam" id="PF02348">
    <property type="entry name" value="CTP_transf_3"/>
    <property type="match status" value="1"/>
</dbReference>
<dbReference type="InterPro" id="IPR050793">
    <property type="entry name" value="CMP-NeuNAc_synthase"/>
</dbReference>
<dbReference type="InterPro" id="IPR020039">
    <property type="entry name" value="PseF"/>
</dbReference>
<dbReference type="EMBL" id="VWOJ01000003">
    <property type="protein sequence ID" value="KAA5802374.1"/>
    <property type="molecule type" value="Genomic_DNA"/>
</dbReference>
<evidence type="ECO:0000313" key="2">
    <source>
        <dbReference type="Proteomes" id="UP000325122"/>
    </source>
</evidence>
<keyword evidence="1" id="KW-0548">Nucleotidyltransferase</keyword>
<dbReference type="RefSeq" id="WP_150023624.1">
    <property type="nucleotide sequence ID" value="NZ_VWOJ01000003.1"/>
</dbReference>
<dbReference type="InterPro" id="IPR029044">
    <property type="entry name" value="Nucleotide-diphossugar_trans"/>
</dbReference>
<dbReference type="NCBIfam" id="TIGR03584">
    <property type="entry name" value="PseF"/>
    <property type="match status" value="1"/>
</dbReference>
<keyword evidence="2" id="KW-1185">Reference proteome</keyword>
<dbReference type="SUPFAM" id="SSF53448">
    <property type="entry name" value="Nucleotide-diphospho-sugar transferases"/>
    <property type="match status" value="1"/>
</dbReference>
<keyword evidence="1" id="KW-0808">Transferase</keyword>